<feature type="transmembrane region" description="Helical" evidence="5">
    <location>
        <begin position="172"/>
        <end position="191"/>
    </location>
</feature>
<keyword evidence="3 5" id="KW-1133">Transmembrane helix</keyword>
<keyword evidence="5" id="KW-0813">Transport</keyword>
<dbReference type="Pfam" id="PF01061">
    <property type="entry name" value="ABC2_membrane"/>
    <property type="match status" value="1"/>
</dbReference>
<feature type="transmembrane region" description="Helical" evidence="5">
    <location>
        <begin position="230"/>
        <end position="248"/>
    </location>
</feature>
<dbReference type="PROSITE" id="PS51012">
    <property type="entry name" value="ABC_TM2"/>
    <property type="match status" value="1"/>
</dbReference>
<accession>A0A0B6WZW0</accession>
<evidence type="ECO:0000259" key="6">
    <source>
        <dbReference type="PROSITE" id="PS51012"/>
    </source>
</evidence>
<evidence type="ECO:0000313" key="7">
    <source>
        <dbReference type="EMBL" id="CDM65849.1"/>
    </source>
</evidence>
<dbReference type="InterPro" id="IPR000412">
    <property type="entry name" value="ABC_2_transport"/>
</dbReference>
<dbReference type="OrthoDB" id="4772026at2"/>
<keyword evidence="8" id="KW-1185">Reference proteome</keyword>
<sequence length="257" mass="28609">MNLTTMIALLHRDLHVARRELGSFLLRVVLQPLLFTFIFGFVMPRQGLVAQSYRSLLLPGIVALSMTLSGMQAVALPLVIDFGWTKEIEDRLLAPISIRGVALEKIMVGMIQAIVAGLLVLPLAWFIMGRQAELWFAAHPARLIIVAALTSWLFAAFGLFLGTATEPQHIGLIFNVLIGPMIFFGCTYYPWATLATVRWFQVLVLIDPLVYASEGFRAAMTPQLPHMPSWLILSGLIGFCALFTLLGIRQFERRAVD</sequence>
<keyword evidence="4 5" id="KW-0472">Membrane</keyword>
<comment type="similarity">
    <text evidence="5">Belongs to the ABC-2 integral membrane protein family.</text>
</comment>
<name>A0A0B6WZW0_9BACT</name>
<evidence type="ECO:0000256" key="4">
    <source>
        <dbReference type="ARBA" id="ARBA00023136"/>
    </source>
</evidence>
<feature type="transmembrane region" description="Helical" evidence="5">
    <location>
        <begin position="106"/>
        <end position="128"/>
    </location>
</feature>
<keyword evidence="5" id="KW-1003">Cell membrane</keyword>
<dbReference type="InterPro" id="IPR013525">
    <property type="entry name" value="ABC2_TM"/>
</dbReference>
<evidence type="ECO:0000256" key="3">
    <source>
        <dbReference type="ARBA" id="ARBA00022989"/>
    </source>
</evidence>
<dbReference type="RefSeq" id="WP_041976440.1">
    <property type="nucleotide sequence ID" value="NZ_CBXV010000006.1"/>
</dbReference>
<dbReference type="InterPro" id="IPR052522">
    <property type="entry name" value="ABC-2_transport_permease"/>
</dbReference>
<dbReference type="PANTHER" id="PTHR43332">
    <property type="entry name" value="INNER MEMBRANE TRANSPORT PERMEASE YADH-RELATED"/>
    <property type="match status" value="1"/>
</dbReference>
<gene>
    <name evidence="7" type="ORF">PYK22_01856</name>
</gene>
<dbReference type="AlphaFoldDB" id="A0A0B6WZW0"/>
<dbReference type="GO" id="GO:0140359">
    <property type="term" value="F:ABC-type transporter activity"/>
    <property type="evidence" value="ECO:0007669"/>
    <property type="project" value="InterPro"/>
</dbReference>
<dbReference type="GO" id="GO:0043190">
    <property type="term" value="C:ATP-binding cassette (ABC) transporter complex"/>
    <property type="evidence" value="ECO:0007669"/>
    <property type="project" value="InterPro"/>
</dbReference>
<evidence type="ECO:0000256" key="5">
    <source>
        <dbReference type="RuleBase" id="RU361157"/>
    </source>
</evidence>
<keyword evidence="2 5" id="KW-0812">Transmembrane</keyword>
<evidence type="ECO:0000256" key="2">
    <source>
        <dbReference type="ARBA" id="ARBA00022692"/>
    </source>
</evidence>
<feature type="domain" description="ABC transmembrane type-2" evidence="6">
    <location>
        <begin position="23"/>
        <end position="254"/>
    </location>
</feature>
<feature type="transmembrane region" description="Helical" evidence="5">
    <location>
        <begin position="61"/>
        <end position="85"/>
    </location>
</feature>
<dbReference type="Proteomes" id="UP000031518">
    <property type="component" value="Unassembled WGS sequence"/>
</dbReference>
<feature type="transmembrane region" description="Helical" evidence="5">
    <location>
        <begin position="21"/>
        <end position="41"/>
    </location>
</feature>
<evidence type="ECO:0000313" key="8">
    <source>
        <dbReference type="Proteomes" id="UP000031518"/>
    </source>
</evidence>
<dbReference type="PIRSF" id="PIRSF006648">
    <property type="entry name" value="DrrB"/>
    <property type="match status" value="1"/>
</dbReference>
<dbReference type="STRING" id="454194.PYK22_01856"/>
<feature type="transmembrane region" description="Helical" evidence="5">
    <location>
        <begin position="140"/>
        <end position="160"/>
    </location>
</feature>
<evidence type="ECO:0000256" key="1">
    <source>
        <dbReference type="ARBA" id="ARBA00004141"/>
    </source>
</evidence>
<comment type="subcellular location">
    <subcellularLocation>
        <location evidence="5">Cell membrane</location>
        <topology evidence="5">Multi-pass membrane protein</topology>
    </subcellularLocation>
    <subcellularLocation>
        <location evidence="1">Membrane</location>
        <topology evidence="1">Multi-pass membrane protein</topology>
    </subcellularLocation>
</comment>
<organism evidence="7 8">
    <name type="scientific">Pyrinomonas methylaliphatogenes</name>
    <dbReference type="NCBI Taxonomy" id="454194"/>
    <lineage>
        <taxon>Bacteria</taxon>
        <taxon>Pseudomonadati</taxon>
        <taxon>Acidobacteriota</taxon>
        <taxon>Blastocatellia</taxon>
        <taxon>Blastocatellales</taxon>
        <taxon>Pyrinomonadaceae</taxon>
        <taxon>Pyrinomonas</taxon>
    </lineage>
</organism>
<protein>
    <recommendedName>
        <fullName evidence="5">Transport permease protein</fullName>
    </recommendedName>
</protein>
<dbReference type="PANTHER" id="PTHR43332:SF2">
    <property type="entry name" value="INNER MEMBRANE TRANSPORT PERMEASE YADH"/>
    <property type="match status" value="1"/>
</dbReference>
<reference evidence="7 8" key="2">
    <citation type="submission" date="2015-01" db="EMBL/GenBank/DDBJ databases">
        <title>Complete genome sequence of Pyrinomonas methylaliphatogenes type strain K22T.</title>
        <authorList>
            <person name="Lee K.C.Y."/>
            <person name="Power J.F."/>
            <person name="Dunfield P.F."/>
            <person name="Morgan X.C."/>
            <person name="Huttenhower C."/>
            <person name="Stott M.B."/>
        </authorList>
    </citation>
    <scope>NUCLEOTIDE SEQUENCE [LARGE SCALE GENOMIC DNA]</scope>
    <source>
        <strain evidence="7 8">K22</strain>
    </source>
</reference>
<reference evidence="7 8" key="1">
    <citation type="submission" date="2013-12" db="EMBL/GenBank/DDBJ databases">
        <authorList>
            <person name="Stott M."/>
        </authorList>
    </citation>
    <scope>NUCLEOTIDE SEQUENCE [LARGE SCALE GENOMIC DNA]</scope>
    <source>
        <strain evidence="7 8">K22</strain>
    </source>
</reference>
<dbReference type="EMBL" id="CBXV010000006">
    <property type="protein sequence ID" value="CDM65849.1"/>
    <property type="molecule type" value="Genomic_DNA"/>
</dbReference>
<proteinExistence type="inferred from homology"/>
<dbReference type="InterPro" id="IPR047817">
    <property type="entry name" value="ABC2_TM_bact-type"/>
</dbReference>